<dbReference type="Proteomes" id="UP000887580">
    <property type="component" value="Unplaced"/>
</dbReference>
<evidence type="ECO:0000313" key="1">
    <source>
        <dbReference type="Proteomes" id="UP000887580"/>
    </source>
</evidence>
<evidence type="ECO:0000313" key="2">
    <source>
        <dbReference type="WBParaSite" id="PS1159_v2.g14190.t1"/>
    </source>
</evidence>
<sequence length="80" mass="9084">MPYCSTFSDFEAAAKLLWSMSSSDSSSSSTPRLLFNYRPSGKIDFKVTNDVSCFLFSTDQQSDLKNFEKLNIELMQMSCK</sequence>
<dbReference type="WBParaSite" id="PS1159_v2.g14190.t1">
    <property type="protein sequence ID" value="PS1159_v2.g14190.t1"/>
    <property type="gene ID" value="PS1159_v2.g14190"/>
</dbReference>
<proteinExistence type="predicted"/>
<name>A0AC35F8D2_9BILA</name>
<protein>
    <submittedName>
        <fullName evidence="2">Signal recognition particle 9 kDa protein</fullName>
    </submittedName>
</protein>
<organism evidence="1 2">
    <name type="scientific">Panagrolaimus sp. PS1159</name>
    <dbReference type="NCBI Taxonomy" id="55785"/>
    <lineage>
        <taxon>Eukaryota</taxon>
        <taxon>Metazoa</taxon>
        <taxon>Ecdysozoa</taxon>
        <taxon>Nematoda</taxon>
        <taxon>Chromadorea</taxon>
        <taxon>Rhabditida</taxon>
        <taxon>Tylenchina</taxon>
        <taxon>Panagrolaimomorpha</taxon>
        <taxon>Panagrolaimoidea</taxon>
        <taxon>Panagrolaimidae</taxon>
        <taxon>Panagrolaimus</taxon>
    </lineage>
</organism>
<reference evidence="2" key="1">
    <citation type="submission" date="2022-11" db="UniProtKB">
        <authorList>
            <consortium name="WormBaseParasite"/>
        </authorList>
    </citation>
    <scope>IDENTIFICATION</scope>
</reference>
<accession>A0AC35F8D2</accession>